<dbReference type="OMA" id="CICLQIV"/>
<proteinExistence type="predicted"/>
<gene>
    <name evidence="2" type="ORF">LOTGIDRAFT_165383</name>
</gene>
<dbReference type="CTD" id="20240022"/>
<dbReference type="HOGENOM" id="CLU_2006499_0_0_1"/>
<protein>
    <recommendedName>
        <fullName evidence="1">Tox-ART-HYD1 domain-containing protein</fullName>
    </recommendedName>
</protein>
<dbReference type="OrthoDB" id="436331at2759"/>
<dbReference type="RefSeq" id="XP_009060648.1">
    <property type="nucleotide sequence ID" value="XM_009062400.1"/>
</dbReference>
<accession>V4BIX1</accession>
<dbReference type="Pfam" id="PF15633">
    <property type="entry name" value="Tox-ART-HYD1"/>
    <property type="match status" value="1"/>
</dbReference>
<evidence type="ECO:0000259" key="1">
    <source>
        <dbReference type="Pfam" id="PF15633"/>
    </source>
</evidence>
<feature type="domain" description="Tox-ART-HYD1" evidence="1">
    <location>
        <begin position="16"/>
        <end position="71"/>
    </location>
</feature>
<organism evidence="2 3">
    <name type="scientific">Lottia gigantea</name>
    <name type="common">Giant owl limpet</name>
    <dbReference type="NCBI Taxonomy" id="225164"/>
    <lineage>
        <taxon>Eukaryota</taxon>
        <taxon>Metazoa</taxon>
        <taxon>Spiralia</taxon>
        <taxon>Lophotrochozoa</taxon>
        <taxon>Mollusca</taxon>
        <taxon>Gastropoda</taxon>
        <taxon>Patellogastropoda</taxon>
        <taxon>Lottioidea</taxon>
        <taxon>Lottiidae</taxon>
        <taxon>Lottia</taxon>
    </lineage>
</organism>
<dbReference type="AlphaFoldDB" id="V4BIX1"/>
<sequence>MSEQTPYYHNTRKTYYHYTNLEGAEGIQAAGCINPSKTTDGIFGRGVYLNRMAPNNDPEDVAKNNYDRNWQQLKDRVGVAIEMQLPATLPNRLNLTDRDVYFVPKSKILLTDTKRVVFHQLKIP</sequence>
<reference evidence="2 3" key="1">
    <citation type="journal article" date="2013" name="Nature">
        <title>Insights into bilaterian evolution from three spiralian genomes.</title>
        <authorList>
            <person name="Simakov O."/>
            <person name="Marletaz F."/>
            <person name="Cho S.J."/>
            <person name="Edsinger-Gonzales E."/>
            <person name="Havlak P."/>
            <person name="Hellsten U."/>
            <person name="Kuo D.H."/>
            <person name="Larsson T."/>
            <person name="Lv J."/>
            <person name="Arendt D."/>
            <person name="Savage R."/>
            <person name="Osoegawa K."/>
            <person name="de Jong P."/>
            <person name="Grimwood J."/>
            <person name="Chapman J.A."/>
            <person name="Shapiro H."/>
            <person name="Aerts A."/>
            <person name="Otillar R.P."/>
            <person name="Terry A.Y."/>
            <person name="Boore J.L."/>
            <person name="Grigoriev I.V."/>
            <person name="Lindberg D.R."/>
            <person name="Seaver E.C."/>
            <person name="Weisblat D.A."/>
            <person name="Putnam N.H."/>
            <person name="Rokhsar D.S."/>
        </authorList>
    </citation>
    <scope>NUCLEOTIDE SEQUENCE [LARGE SCALE GENOMIC DNA]</scope>
</reference>
<dbReference type="KEGG" id="lgi:LOTGIDRAFT_165383"/>
<name>V4BIX1_LOTGI</name>
<evidence type="ECO:0000313" key="2">
    <source>
        <dbReference type="EMBL" id="ESO88599.1"/>
    </source>
</evidence>
<keyword evidence="3" id="KW-1185">Reference proteome</keyword>
<dbReference type="InterPro" id="IPR028920">
    <property type="entry name" value="Tox-ART-HYD1_dom"/>
</dbReference>
<evidence type="ECO:0000313" key="3">
    <source>
        <dbReference type="Proteomes" id="UP000030746"/>
    </source>
</evidence>
<dbReference type="GeneID" id="20240022"/>
<dbReference type="Proteomes" id="UP000030746">
    <property type="component" value="Unassembled WGS sequence"/>
</dbReference>
<dbReference type="EMBL" id="KB202656">
    <property type="protein sequence ID" value="ESO88599.1"/>
    <property type="molecule type" value="Genomic_DNA"/>
</dbReference>